<keyword evidence="3" id="KW-1185">Reference proteome</keyword>
<gene>
    <name evidence="2" type="ORF">VNO78_23663</name>
</gene>
<organism evidence="2 3">
    <name type="scientific">Psophocarpus tetragonolobus</name>
    <name type="common">Winged bean</name>
    <name type="synonym">Dolichos tetragonolobus</name>
    <dbReference type="NCBI Taxonomy" id="3891"/>
    <lineage>
        <taxon>Eukaryota</taxon>
        <taxon>Viridiplantae</taxon>
        <taxon>Streptophyta</taxon>
        <taxon>Embryophyta</taxon>
        <taxon>Tracheophyta</taxon>
        <taxon>Spermatophyta</taxon>
        <taxon>Magnoliopsida</taxon>
        <taxon>eudicotyledons</taxon>
        <taxon>Gunneridae</taxon>
        <taxon>Pentapetalae</taxon>
        <taxon>rosids</taxon>
        <taxon>fabids</taxon>
        <taxon>Fabales</taxon>
        <taxon>Fabaceae</taxon>
        <taxon>Papilionoideae</taxon>
        <taxon>50 kb inversion clade</taxon>
        <taxon>NPAAA clade</taxon>
        <taxon>indigoferoid/millettioid clade</taxon>
        <taxon>Phaseoleae</taxon>
        <taxon>Psophocarpus</taxon>
    </lineage>
</organism>
<accession>A0AAN9S4E1</accession>
<keyword evidence="1" id="KW-1133">Transmembrane helix</keyword>
<sequence length="162" mass="18280">MQACESTGTVNQMKHSIKNIGLGSWKPDMDLQLRQRSWLRRQGLNRGSYDNTVARGKKDHEKHVPSSEALTWVQSQSTLLCHIKRPRQGPVVSTLTPSPILANNMGNPAGLMFIFMFMHHAFAHPFGSQFLLLLLLLCQLTHGQQNKTLTLKLNLNLNLNLN</sequence>
<keyword evidence="1" id="KW-0812">Transmembrane</keyword>
<feature type="transmembrane region" description="Helical" evidence="1">
    <location>
        <begin position="111"/>
        <end position="137"/>
    </location>
</feature>
<name>A0AAN9S4E1_PSOTE</name>
<dbReference type="EMBL" id="JAYMYS010000006">
    <property type="protein sequence ID" value="KAK7388836.1"/>
    <property type="molecule type" value="Genomic_DNA"/>
</dbReference>
<keyword evidence="1" id="KW-0472">Membrane</keyword>
<evidence type="ECO:0000256" key="1">
    <source>
        <dbReference type="SAM" id="Phobius"/>
    </source>
</evidence>
<comment type="caution">
    <text evidence="2">The sequence shown here is derived from an EMBL/GenBank/DDBJ whole genome shotgun (WGS) entry which is preliminary data.</text>
</comment>
<evidence type="ECO:0000313" key="2">
    <source>
        <dbReference type="EMBL" id="KAK7388836.1"/>
    </source>
</evidence>
<reference evidence="2 3" key="1">
    <citation type="submission" date="2024-01" db="EMBL/GenBank/DDBJ databases">
        <title>The genomes of 5 underutilized Papilionoideae crops provide insights into root nodulation and disease resistanc.</title>
        <authorList>
            <person name="Jiang F."/>
        </authorList>
    </citation>
    <scope>NUCLEOTIDE SEQUENCE [LARGE SCALE GENOMIC DNA]</scope>
    <source>
        <strain evidence="2">DUOXIRENSHENG_FW03</strain>
        <tissue evidence="2">Leaves</tissue>
    </source>
</reference>
<proteinExistence type="predicted"/>
<evidence type="ECO:0000313" key="3">
    <source>
        <dbReference type="Proteomes" id="UP001386955"/>
    </source>
</evidence>
<protein>
    <submittedName>
        <fullName evidence="2">Uncharacterized protein</fullName>
    </submittedName>
</protein>
<dbReference type="Proteomes" id="UP001386955">
    <property type="component" value="Unassembled WGS sequence"/>
</dbReference>
<dbReference type="AlphaFoldDB" id="A0AAN9S4E1"/>